<protein>
    <submittedName>
        <fullName evidence="1">Uncharacterized protein</fullName>
    </submittedName>
</protein>
<dbReference type="EMBL" id="CP000227">
    <property type="protein sequence ID" value="ACM13560.1"/>
    <property type="molecule type" value="Genomic_DNA"/>
</dbReference>
<proteinExistence type="predicted"/>
<accession>B9ISI9</accession>
<dbReference type="AlphaFoldDB" id="B9ISI9"/>
<name>B9ISI9_BACCQ</name>
<sequence>MKELPITKQNIQKKEKSTFCISITSIVLSFELLFPKNNGYIIP</sequence>
<reference evidence="1 2" key="1">
    <citation type="journal article" date="2009" name="J. Bacteriol.">
        <title>Complete genome sequence of the extremophilic Bacillus cereus strain Q1 with industrial applications.</title>
        <authorList>
            <person name="Xiong Z."/>
            <person name="Jiang Y."/>
            <person name="Qi D."/>
            <person name="Lu H."/>
            <person name="Yang F."/>
            <person name="Yang J."/>
            <person name="Chen L."/>
            <person name="Sun L."/>
            <person name="Xu X."/>
            <person name="Xue Y."/>
            <person name="Zhu Y."/>
            <person name="Jin Q."/>
        </authorList>
    </citation>
    <scope>NUCLEOTIDE SEQUENCE [LARGE SCALE GENOMIC DNA]</scope>
    <source>
        <strain evidence="1 2">Q1</strain>
    </source>
</reference>
<evidence type="ECO:0000313" key="1">
    <source>
        <dbReference type="EMBL" id="ACM13560.1"/>
    </source>
</evidence>
<dbReference type="Proteomes" id="UP000000441">
    <property type="component" value="Chromosome"/>
</dbReference>
<gene>
    <name evidence="1" type="ordered locus">BCQ_3132</name>
</gene>
<dbReference type="KEGG" id="bcq:BCQ_3132"/>
<organism evidence="1 2">
    <name type="scientific">Bacillus cereus (strain Q1)</name>
    <dbReference type="NCBI Taxonomy" id="361100"/>
    <lineage>
        <taxon>Bacteria</taxon>
        <taxon>Bacillati</taxon>
        <taxon>Bacillota</taxon>
        <taxon>Bacilli</taxon>
        <taxon>Bacillales</taxon>
        <taxon>Bacillaceae</taxon>
        <taxon>Bacillus</taxon>
        <taxon>Bacillus cereus group</taxon>
    </lineage>
</organism>
<dbReference type="HOGENOM" id="CLU_3229138_0_0_9"/>
<evidence type="ECO:0000313" key="2">
    <source>
        <dbReference type="Proteomes" id="UP000000441"/>
    </source>
</evidence>